<dbReference type="PROSITE" id="PS50003">
    <property type="entry name" value="PH_DOMAIN"/>
    <property type="match status" value="1"/>
</dbReference>
<dbReference type="AlphaFoldDB" id="A0A821YNM8"/>
<feature type="non-terminal residue" evidence="2">
    <location>
        <position position="1"/>
    </location>
</feature>
<protein>
    <recommendedName>
        <fullName evidence="1">PH domain-containing protein</fullName>
    </recommendedName>
</protein>
<proteinExistence type="predicted"/>
<dbReference type="SMART" id="SM00233">
    <property type="entry name" value="PH"/>
    <property type="match status" value="1"/>
</dbReference>
<feature type="domain" description="PH" evidence="1">
    <location>
        <begin position="4"/>
        <end position="105"/>
    </location>
</feature>
<evidence type="ECO:0000313" key="2">
    <source>
        <dbReference type="EMBL" id="CAF4957206.1"/>
    </source>
</evidence>
<name>A0A821YNM8_9BILA</name>
<gene>
    <name evidence="2" type="ORF">QYT958_LOCUS33960</name>
</gene>
<evidence type="ECO:0000259" key="1">
    <source>
        <dbReference type="PROSITE" id="PS50003"/>
    </source>
</evidence>
<evidence type="ECO:0000313" key="3">
    <source>
        <dbReference type="Proteomes" id="UP000663848"/>
    </source>
</evidence>
<dbReference type="Gene3D" id="2.30.29.30">
    <property type="entry name" value="Pleckstrin-homology domain (PH domain)/Phosphotyrosine-binding domain (PTB)"/>
    <property type="match status" value="1"/>
</dbReference>
<accession>A0A821YNM8</accession>
<dbReference type="EMBL" id="CAJOBR010023809">
    <property type="protein sequence ID" value="CAF4957206.1"/>
    <property type="molecule type" value="Genomic_DNA"/>
</dbReference>
<dbReference type="Pfam" id="PF00169">
    <property type="entry name" value="PH"/>
    <property type="match status" value="1"/>
</dbReference>
<dbReference type="InterPro" id="IPR001849">
    <property type="entry name" value="PH_domain"/>
</dbReference>
<dbReference type="SUPFAM" id="SSF50729">
    <property type="entry name" value="PH domain-like"/>
    <property type="match status" value="1"/>
</dbReference>
<comment type="caution">
    <text evidence="2">The sequence shown here is derived from an EMBL/GenBank/DDBJ whole genome shotgun (WGS) entry which is preliminary data.</text>
</comment>
<dbReference type="Proteomes" id="UP000663848">
    <property type="component" value="Unassembled WGS sequence"/>
</dbReference>
<sequence length="117" mass="13880">AQSAARARGWLRKKNINSILKRTERYYCLLTDYSLLMYRNDYDTTPQKAINLKGSRVLLYEDPKHGSSLELTWSNRSNDTKHYHLYVPSMQEAEKWVTEMQTVIQETERRNSVSNNY</sequence>
<dbReference type="CDD" id="cd00821">
    <property type="entry name" value="PH"/>
    <property type="match status" value="1"/>
</dbReference>
<organism evidence="2 3">
    <name type="scientific">Rotaria socialis</name>
    <dbReference type="NCBI Taxonomy" id="392032"/>
    <lineage>
        <taxon>Eukaryota</taxon>
        <taxon>Metazoa</taxon>
        <taxon>Spiralia</taxon>
        <taxon>Gnathifera</taxon>
        <taxon>Rotifera</taxon>
        <taxon>Eurotatoria</taxon>
        <taxon>Bdelloidea</taxon>
        <taxon>Philodinida</taxon>
        <taxon>Philodinidae</taxon>
        <taxon>Rotaria</taxon>
    </lineage>
</organism>
<reference evidence="2" key="1">
    <citation type="submission" date="2021-02" db="EMBL/GenBank/DDBJ databases">
        <authorList>
            <person name="Nowell W R."/>
        </authorList>
    </citation>
    <scope>NUCLEOTIDE SEQUENCE</scope>
</reference>
<dbReference type="InterPro" id="IPR011993">
    <property type="entry name" value="PH-like_dom_sf"/>
</dbReference>